<evidence type="ECO:0008006" key="3">
    <source>
        <dbReference type="Google" id="ProtNLM"/>
    </source>
</evidence>
<comment type="caution">
    <text evidence="1">The sequence shown here is derived from an EMBL/GenBank/DDBJ whole genome shotgun (WGS) entry which is preliminary data.</text>
</comment>
<keyword evidence="2" id="KW-1185">Reference proteome</keyword>
<organism evidence="1 2">
    <name type="scientific">Cylindrotheca closterium</name>
    <dbReference type="NCBI Taxonomy" id="2856"/>
    <lineage>
        <taxon>Eukaryota</taxon>
        <taxon>Sar</taxon>
        <taxon>Stramenopiles</taxon>
        <taxon>Ochrophyta</taxon>
        <taxon>Bacillariophyta</taxon>
        <taxon>Bacillariophyceae</taxon>
        <taxon>Bacillariophycidae</taxon>
        <taxon>Bacillariales</taxon>
        <taxon>Bacillariaceae</taxon>
        <taxon>Cylindrotheca</taxon>
    </lineage>
</organism>
<dbReference type="AlphaFoldDB" id="A0AAD2G085"/>
<dbReference type="Pfam" id="PF02566">
    <property type="entry name" value="OsmC"/>
    <property type="match status" value="1"/>
</dbReference>
<dbReference type="PANTHER" id="PTHR35368:SF1">
    <property type="entry name" value="HYDROPEROXIDE REDUCTASE"/>
    <property type="match status" value="1"/>
</dbReference>
<dbReference type="InterPro" id="IPR036102">
    <property type="entry name" value="OsmC/Ohrsf"/>
</dbReference>
<dbReference type="InterPro" id="IPR052924">
    <property type="entry name" value="OsmC/Ohr_hydroprdx_reductase"/>
</dbReference>
<evidence type="ECO:0000313" key="1">
    <source>
        <dbReference type="EMBL" id="CAJ1958902.1"/>
    </source>
</evidence>
<dbReference type="InterPro" id="IPR003718">
    <property type="entry name" value="OsmC/Ohr_fam"/>
</dbReference>
<dbReference type="Gene3D" id="3.30.300.20">
    <property type="match status" value="1"/>
</dbReference>
<accession>A0AAD2G085</accession>
<reference evidence="1" key="1">
    <citation type="submission" date="2023-08" db="EMBL/GenBank/DDBJ databases">
        <authorList>
            <person name="Audoor S."/>
            <person name="Bilcke G."/>
        </authorList>
    </citation>
    <scope>NUCLEOTIDE SEQUENCE</scope>
</reference>
<gene>
    <name evidence="1" type="ORF">CYCCA115_LOCUS17409</name>
</gene>
<dbReference type="SUPFAM" id="SSF82784">
    <property type="entry name" value="OsmC-like"/>
    <property type="match status" value="1"/>
</dbReference>
<sequence length="203" mass="22613">MVSSFLVRSSCRAVPRISQQYKLTRRSTIIQSSLYSSSSAKYQKSYKLEGTGEGTKVEITTNTGHYLATDIPKPMGGRDTAPQPVETLMASWMGCTQATALFVGRHLPERLSISKMEFDNIEAFRDERGALQLPIDTTPEIPSRIQRITGTIRVYERRGNPISTEQMELLKEQTEIRCPVANMMLASGCAIDVEWVDGSFAVV</sequence>
<name>A0AAD2G085_9STRA</name>
<proteinExistence type="predicted"/>
<dbReference type="Proteomes" id="UP001295423">
    <property type="component" value="Unassembled WGS sequence"/>
</dbReference>
<dbReference type="InterPro" id="IPR015946">
    <property type="entry name" value="KH_dom-like_a/b"/>
</dbReference>
<dbReference type="EMBL" id="CAKOGP040001980">
    <property type="protein sequence ID" value="CAJ1958902.1"/>
    <property type="molecule type" value="Genomic_DNA"/>
</dbReference>
<protein>
    <recommendedName>
        <fullName evidence="3">OsmC-like protein</fullName>
    </recommendedName>
</protein>
<evidence type="ECO:0000313" key="2">
    <source>
        <dbReference type="Proteomes" id="UP001295423"/>
    </source>
</evidence>
<dbReference type="PANTHER" id="PTHR35368">
    <property type="entry name" value="HYDROPEROXIDE REDUCTASE"/>
    <property type="match status" value="1"/>
</dbReference>